<name>A0ACC5U8E0_9FLAO</name>
<sequence>MMRIQILLTLSLFMLFSACKGDQGNETAVEPEVDNSDVVSETDIENLDFTEYTLDKKADLPLRDWSQYHKLQNIIADLKAGDFSYFHHNEKDLKETFKELKVNTPEAANSASISARLLVLETKFYKLESLYNLASTSEEELTQSTKELLVAFSNLNLQLNKKVEFDAINIQKPQ</sequence>
<evidence type="ECO:0000313" key="2">
    <source>
        <dbReference type="Proteomes" id="UP001647509"/>
    </source>
</evidence>
<dbReference type="Proteomes" id="UP001647509">
    <property type="component" value="Unassembled WGS sequence"/>
</dbReference>
<protein>
    <submittedName>
        <fullName evidence="1">Uncharacterized protein</fullName>
    </submittedName>
</protein>
<comment type="caution">
    <text evidence="1">The sequence shown here is derived from an EMBL/GenBank/DDBJ whole genome shotgun (WGS) entry which is preliminary data.</text>
</comment>
<organism evidence="1 2">
    <name type="scientific">Pseudotamlana agarivorans</name>
    <dbReference type="NCBI Taxonomy" id="481183"/>
    <lineage>
        <taxon>Bacteria</taxon>
        <taxon>Pseudomonadati</taxon>
        <taxon>Bacteroidota</taxon>
        <taxon>Flavobacteriia</taxon>
        <taxon>Flavobacteriales</taxon>
        <taxon>Flavobacteriaceae</taxon>
        <taxon>Pseudotamlana</taxon>
    </lineage>
</organism>
<evidence type="ECO:0000313" key="1">
    <source>
        <dbReference type="EMBL" id="MBU2950550.1"/>
    </source>
</evidence>
<gene>
    <name evidence="1" type="ORF">KO493_07565</name>
</gene>
<dbReference type="EMBL" id="JAHKPD010000012">
    <property type="protein sequence ID" value="MBU2950550.1"/>
    <property type="molecule type" value="Genomic_DNA"/>
</dbReference>
<accession>A0ACC5U8E0</accession>
<reference evidence="1" key="1">
    <citation type="submission" date="2021-05" db="EMBL/GenBank/DDBJ databases">
        <title>Draft genomes of bacteria isolated from model marine particles.</title>
        <authorList>
            <person name="Datta M.S."/>
            <person name="Schwartzman J.A."/>
            <person name="Enke T.N."/>
            <person name="Saavedra J."/>
            <person name="Cermak N."/>
            <person name="Cordero O.X."/>
        </authorList>
    </citation>
    <scope>NUCLEOTIDE SEQUENCE</scope>
    <source>
        <strain evidence="1">I2M19</strain>
    </source>
</reference>
<keyword evidence="2" id="KW-1185">Reference proteome</keyword>
<proteinExistence type="predicted"/>